<reference evidence="2 3" key="1">
    <citation type="submission" date="2016-07" db="EMBL/GenBank/DDBJ databases">
        <title>Revisiting the taxonomy of the Elizabethkingia Genus using Whole-Genome Sequencing, Optical Mapping, and MALDI-TOF, along with proposal of three novel Elizabethkingia species: Elizabethkingia bruuniana sp. nov., Elizabethkingia ursingii sp. nov., and Elizabethkingia occulta sp. nov.</title>
        <authorList>
            <person name="Nicholson A.C."/>
        </authorList>
    </citation>
    <scope>NUCLEOTIDE SEQUENCE [LARGE SCALE GENOMIC DNA]</scope>
    <source>
        <strain evidence="2 3">F3201</strain>
    </source>
</reference>
<dbReference type="KEGG" id="een:BBD30_10190"/>
<dbReference type="FunFam" id="3.40.50.720:FF:000084">
    <property type="entry name" value="Short-chain dehydrogenase reductase"/>
    <property type="match status" value="1"/>
</dbReference>
<evidence type="ECO:0000313" key="2">
    <source>
        <dbReference type="EMBL" id="AQX00699.1"/>
    </source>
</evidence>
<dbReference type="Pfam" id="PF13561">
    <property type="entry name" value="adh_short_C2"/>
    <property type="match status" value="1"/>
</dbReference>
<dbReference type="Gene3D" id="3.40.50.720">
    <property type="entry name" value="NAD(P)-binding Rossmann-like Domain"/>
    <property type="match status" value="1"/>
</dbReference>
<sequence length="253" mass="27119">MHKNFLDFSEKSILITGAGSGIGKATALYLSSLNAKLLLLDINEEALEGTLKLCNNKCDILVIDLSNSHGIKNTVGDKIKTFGTLDGMVHVAGIPYVSPLKTLNTDTVDKVLKVNTIAALELAKVFTKHKMYNPETPSIVFISSVYGLVGSAANVAYAMSKSALHGITKSLAIELAPKHIRVNCVAPGFIKTQMLDDVSGAFDEEYNNRLNQLHPLGLGEADDIAYGITYLLSDMSKWVTGSILSVDGGFTAQ</sequence>
<dbReference type="Proteomes" id="UP000190848">
    <property type="component" value="Chromosome"/>
</dbReference>
<dbReference type="RefSeq" id="WP_078395443.1">
    <property type="nucleotide sequence ID" value="NZ_CP016372.1"/>
</dbReference>
<dbReference type="PROSITE" id="PS00061">
    <property type="entry name" value="ADH_SHORT"/>
    <property type="match status" value="1"/>
</dbReference>
<dbReference type="SUPFAM" id="SSF51735">
    <property type="entry name" value="NAD(P)-binding Rossmann-fold domains"/>
    <property type="match status" value="1"/>
</dbReference>
<evidence type="ECO:0000313" key="3">
    <source>
        <dbReference type="Proteomes" id="UP000190848"/>
    </source>
</evidence>
<gene>
    <name evidence="2" type="ORF">BBD32_04080</name>
</gene>
<accession>A0AAU8URL8</accession>
<dbReference type="InterPro" id="IPR036291">
    <property type="entry name" value="NAD(P)-bd_dom_sf"/>
</dbReference>
<proteinExistence type="inferred from homology"/>
<dbReference type="PRINTS" id="PR00080">
    <property type="entry name" value="SDRFAMILY"/>
</dbReference>
<dbReference type="InterPro" id="IPR002347">
    <property type="entry name" value="SDR_fam"/>
</dbReference>
<dbReference type="EMBL" id="CP016374">
    <property type="protein sequence ID" value="AQX00699.1"/>
    <property type="molecule type" value="Genomic_DNA"/>
</dbReference>
<comment type="similarity">
    <text evidence="1">Belongs to the short-chain dehydrogenases/reductases (SDR) family.</text>
</comment>
<dbReference type="InterPro" id="IPR020904">
    <property type="entry name" value="Sc_DH/Rdtase_CS"/>
</dbReference>
<dbReference type="PANTHER" id="PTHR43975:SF2">
    <property type="entry name" value="EG:BACR7A4.14 PROTEIN-RELATED"/>
    <property type="match status" value="1"/>
</dbReference>
<dbReference type="PANTHER" id="PTHR43975">
    <property type="entry name" value="ZGC:101858"/>
    <property type="match status" value="1"/>
</dbReference>
<protein>
    <submittedName>
        <fullName evidence="2">Short-chain dehydrogenase</fullName>
    </submittedName>
</protein>
<dbReference type="CDD" id="cd05233">
    <property type="entry name" value="SDR_c"/>
    <property type="match status" value="1"/>
</dbReference>
<evidence type="ECO:0000256" key="1">
    <source>
        <dbReference type="ARBA" id="ARBA00006484"/>
    </source>
</evidence>
<dbReference type="PRINTS" id="PR00081">
    <property type="entry name" value="GDHRDH"/>
</dbReference>
<organism evidence="2 3">
    <name type="scientific">Elizabethkingia anophelis</name>
    <dbReference type="NCBI Taxonomy" id="1117645"/>
    <lineage>
        <taxon>Bacteria</taxon>
        <taxon>Pseudomonadati</taxon>
        <taxon>Bacteroidota</taxon>
        <taxon>Flavobacteriia</taxon>
        <taxon>Flavobacteriales</taxon>
        <taxon>Weeksellaceae</taxon>
        <taxon>Elizabethkingia</taxon>
    </lineage>
</organism>
<dbReference type="AlphaFoldDB" id="A0AAU8URL8"/>
<name>A0AAU8URL8_9FLAO</name>